<feature type="non-terminal residue" evidence="1">
    <location>
        <position position="41"/>
    </location>
</feature>
<dbReference type="EMBL" id="BART01042106">
    <property type="protein sequence ID" value="GAH20574.1"/>
    <property type="molecule type" value="Genomic_DNA"/>
</dbReference>
<proteinExistence type="predicted"/>
<gene>
    <name evidence="1" type="ORF">S01H4_67192</name>
</gene>
<reference evidence="1" key="1">
    <citation type="journal article" date="2014" name="Front. Microbiol.">
        <title>High frequency of phylogenetically diverse reductive dehalogenase-homologous genes in deep subseafloor sedimentary metagenomes.</title>
        <authorList>
            <person name="Kawai M."/>
            <person name="Futagami T."/>
            <person name="Toyoda A."/>
            <person name="Takaki Y."/>
            <person name="Nishi S."/>
            <person name="Hori S."/>
            <person name="Arai W."/>
            <person name="Tsubouchi T."/>
            <person name="Morono Y."/>
            <person name="Uchiyama I."/>
            <person name="Ito T."/>
            <person name="Fujiyama A."/>
            <person name="Inagaki F."/>
            <person name="Takami H."/>
        </authorList>
    </citation>
    <scope>NUCLEOTIDE SEQUENCE</scope>
    <source>
        <strain evidence="1">Expedition CK06-06</strain>
    </source>
</reference>
<comment type="caution">
    <text evidence="1">The sequence shown here is derived from an EMBL/GenBank/DDBJ whole genome shotgun (WGS) entry which is preliminary data.</text>
</comment>
<sequence length="41" mass="4560">GMNTLLFTPKIDTRFGEGKISSRIGLSADAISFTEDFNFFD</sequence>
<dbReference type="Gene3D" id="3.40.50.300">
    <property type="entry name" value="P-loop containing nucleotide triphosphate hydrolases"/>
    <property type="match status" value="1"/>
</dbReference>
<organism evidence="1">
    <name type="scientific">marine sediment metagenome</name>
    <dbReference type="NCBI Taxonomy" id="412755"/>
    <lineage>
        <taxon>unclassified sequences</taxon>
        <taxon>metagenomes</taxon>
        <taxon>ecological metagenomes</taxon>
    </lineage>
</organism>
<evidence type="ECO:0000313" key="1">
    <source>
        <dbReference type="EMBL" id="GAH20574.1"/>
    </source>
</evidence>
<protein>
    <submittedName>
        <fullName evidence="1">Uncharacterized protein</fullName>
    </submittedName>
</protein>
<feature type="non-terminal residue" evidence="1">
    <location>
        <position position="1"/>
    </location>
</feature>
<name>X1ETT7_9ZZZZ</name>
<dbReference type="AlphaFoldDB" id="X1ETT7"/>
<dbReference type="InterPro" id="IPR027417">
    <property type="entry name" value="P-loop_NTPase"/>
</dbReference>
<accession>X1ETT7</accession>